<keyword evidence="10" id="KW-1185">Reference proteome</keyword>
<evidence type="ECO:0000256" key="2">
    <source>
        <dbReference type="ARBA" id="ARBA00022692"/>
    </source>
</evidence>
<evidence type="ECO:0000259" key="9">
    <source>
        <dbReference type="PROSITE" id="PS50262"/>
    </source>
</evidence>
<dbReference type="GO" id="GO:0005886">
    <property type="term" value="C:plasma membrane"/>
    <property type="evidence" value="ECO:0007669"/>
    <property type="project" value="TreeGrafter"/>
</dbReference>
<dbReference type="Proteomes" id="UP000694844">
    <property type="component" value="Chromosome 5"/>
</dbReference>
<gene>
    <name evidence="11" type="primary">LOC111137707</name>
</gene>
<dbReference type="GO" id="GO:0004930">
    <property type="term" value="F:G protein-coupled receptor activity"/>
    <property type="evidence" value="ECO:0007669"/>
    <property type="project" value="UniProtKB-KW"/>
</dbReference>
<feature type="transmembrane region" description="Helical" evidence="8">
    <location>
        <begin position="121"/>
        <end position="139"/>
    </location>
</feature>
<dbReference type="GeneID" id="111137707"/>
<keyword evidence="5 8" id="KW-0472">Membrane</keyword>
<keyword evidence="2 8" id="KW-0812">Transmembrane</keyword>
<organism evidence="10 11">
    <name type="scientific">Crassostrea virginica</name>
    <name type="common">Eastern oyster</name>
    <dbReference type="NCBI Taxonomy" id="6565"/>
    <lineage>
        <taxon>Eukaryota</taxon>
        <taxon>Metazoa</taxon>
        <taxon>Spiralia</taxon>
        <taxon>Lophotrochozoa</taxon>
        <taxon>Mollusca</taxon>
        <taxon>Bivalvia</taxon>
        <taxon>Autobranchia</taxon>
        <taxon>Pteriomorphia</taxon>
        <taxon>Ostreida</taxon>
        <taxon>Ostreoidea</taxon>
        <taxon>Ostreidae</taxon>
        <taxon>Crassostrea</taxon>
    </lineage>
</organism>
<dbReference type="AlphaFoldDB" id="A0A8B8EYE5"/>
<dbReference type="OrthoDB" id="9990906at2759"/>
<protein>
    <submittedName>
        <fullName evidence="11">Neuropeptides capa receptor-like isoform X1</fullName>
    </submittedName>
</protein>
<feature type="transmembrane region" description="Helical" evidence="8">
    <location>
        <begin position="160"/>
        <end position="187"/>
    </location>
</feature>
<dbReference type="PROSITE" id="PS50262">
    <property type="entry name" value="G_PROTEIN_RECEP_F1_2"/>
    <property type="match status" value="1"/>
</dbReference>
<dbReference type="PANTHER" id="PTHR24243">
    <property type="entry name" value="G-PROTEIN COUPLED RECEPTOR"/>
    <property type="match status" value="1"/>
</dbReference>
<name>A0A8B8EYE5_CRAVI</name>
<keyword evidence="4" id="KW-0297">G-protein coupled receptor</keyword>
<feature type="transmembrane region" description="Helical" evidence="8">
    <location>
        <begin position="49"/>
        <end position="70"/>
    </location>
</feature>
<dbReference type="KEGG" id="cvn:111137707"/>
<dbReference type="Gene3D" id="1.20.1070.10">
    <property type="entry name" value="Rhodopsin 7-helix transmembrane proteins"/>
    <property type="match status" value="1"/>
</dbReference>
<sequence length="363" mass="41137">MTAVENTIKARMDNTTFNENASMSNFSCNSSNCFRRNERQLIYQFLQVYVLPVIVFSGLVGNTLSACAFLVKELRRISSTVYVLAVLSADNGTLISLLFVWLEVLGFRFNHEVGMCQFQVYWSYICSFLSIWFVVCITVENYITICHPTRITSMCTVRRAVITTVCLLGFALSFYSVFIVTTTVTVYNIGNRSVNMCETRTKYTALLLFFVNADTAITLVLPLVLILFMLIAISLSVIKSVQLKKKRSINQKHSNNNRVKSIPQVRVAKMLYILSLTFVILSIPSHALRTYLTFGPTSKTMKVSEQVMLIQAGLQFVYYTNFSVKFLLFAFCSKNFRKSLCTALGFRHFAYAPVSTTGSTRLQ</sequence>
<evidence type="ECO:0000256" key="1">
    <source>
        <dbReference type="ARBA" id="ARBA00004141"/>
    </source>
</evidence>
<dbReference type="Pfam" id="PF00001">
    <property type="entry name" value="7tm_1"/>
    <property type="match status" value="1"/>
</dbReference>
<dbReference type="RefSeq" id="XP_022345016.1">
    <property type="nucleotide sequence ID" value="XM_022489308.1"/>
</dbReference>
<dbReference type="InterPro" id="IPR000276">
    <property type="entry name" value="GPCR_Rhodpsn"/>
</dbReference>
<evidence type="ECO:0000256" key="7">
    <source>
        <dbReference type="ARBA" id="ARBA00023224"/>
    </source>
</evidence>
<dbReference type="SUPFAM" id="SSF81321">
    <property type="entry name" value="Family A G protein-coupled receptor-like"/>
    <property type="match status" value="1"/>
</dbReference>
<keyword evidence="6" id="KW-0675">Receptor</keyword>
<dbReference type="PRINTS" id="PR00237">
    <property type="entry name" value="GPCRRHODOPSN"/>
</dbReference>
<feature type="transmembrane region" description="Helical" evidence="8">
    <location>
        <begin position="82"/>
        <end position="101"/>
    </location>
</feature>
<dbReference type="PANTHER" id="PTHR24243:SF230">
    <property type="entry name" value="G-PROTEIN COUPLED RECEPTORS FAMILY 1 PROFILE DOMAIN-CONTAINING PROTEIN"/>
    <property type="match status" value="1"/>
</dbReference>
<comment type="subcellular location">
    <subcellularLocation>
        <location evidence="1">Membrane</location>
        <topology evidence="1">Multi-pass membrane protein</topology>
    </subcellularLocation>
</comment>
<reference evidence="11" key="1">
    <citation type="submission" date="2025-08" db="UniProtKB">
        <authorList>
            <consortium name="RefSeq"/>
        </authorList>
    </citation>
    <scope>IDENTIFICATION</scope>
    <source>
        <tissue evidence="11">Whole sample</tissue>
    </source>
</reference>
<feature type="transmembrane region" description="Helical" evidence="8">
    <location>
        <begin position="207"/>
        <end position="238"/>
    </location>
</feature>
<evidence type="ECO:0000256" key="8">
    <source>
        <dbReference type="SAM" id="Phobius"/>
    </source>
</evidence>
<accession>A0A8B8EYE5</accession>
<keyword evidence="7" id="KW-0807">Transducer</keyword>
<feature type="domain" description="G-protein coupled receptors family 1 profile" evidence="9">
    <location>
        <begin position="61"/>
        <end position="329"/>
    </location>
</feature>
<evidence type="ECO:0000256" key="5">
    <source>
        <dbReference type="ARBA" id="ARBA00023136"/>
    </source>
</evidence>
<evidence type="ECO:0000256" key="4">
    <source>
        <dbReference type="ARBA" id="ARBA00023040"/>
    </source>
</evidence>
<evidence type="ECO:0000256" key="6">
    <source>
        <dbReference type="ARBA" id="ARBA00023170"/>
    </source>
</evidence>
<feature type="transmembrane region" description="Helical" evidence="8">
    <location>
        <begin position="308"/>
        <end position="331"/>
    </location>
</feature>
<keyword evidence="3 8" id="KW-1133">Transmembrane helix</keyword>
<evidence type="ECO:0000256" key="3">
    <source>
        <dbReference type="ARBA" id="ARBA00022989"/>
    </source>
</evidence>
<evidence type="ECO:0000313" key="11">
    <source>
        <dbReference type="RefSeq" id="XP_022345016.1"/>
    </source>
</evidence>
<proteinExistence type="predicted"/>
<evidence type="ECO:0000313" key="10">
    <source>
        <dbReference type="Proteomes" id="UP000694844"/>
    </source>
</evidence>
<feature type="transmembrane region" description="Helical" evidence="8">
    <location>
        <begin position="270"/>
        <end position="288"/>
    </location>
</feature>
<dbReference type="InterPro" id="IPR017452">
    <property type="entry name" value="GPCR_Rhodpsn_7TM"/>
</dbReference>